<name>A0ABZ3CYS2_9GAMM</name>
<keyword evidence="4" id="KW-1185">Reference proteome</keyword>
<protein>
    <submittedName>
        <fullName evidence="3">Glycosyltransferase family 4 protein</fullName>
        <ecNumber evidence="3">2.4.-.-</ecNumber>
    </submittedName>
</protein>
<dbReference type="PANTHER" id="PTHR12526">
    <property type="entry name" value="GLYCOSYLTRANSFERASE"/>
    <property type="match status" value="1"/>
</dbReference>
<dbReference type="InterPro" id="IPR001296">
    <property type="entry name" value="Glyco_trans_1"/>
</dbReference>
<dbReference type="Proteomes" id="UP001453229">
    <property type="component" value="Chromosome"/>
</dbReference>
<feature type="domain" description="Glycosyltransferase subfamily 4-like N-terminal" evidence="2">
    <location>
        <begin position="13"/>
        <end position="167"/>
    </location>
</feature>
<dbReference type="SUPFAM" id="SSF53756">
    <property type="entry name" value="UDP-Glycosyltransferase/glycogen phosphorylase"/>
    <property type="match status" value="1"/>
</dbReference>
<dbReference type="InterPro" id="IPR028098">
    <property type="entry name" value="Glyco_trans_4-like_N"/>
</dbReference>
<evidence type="ECO:0000259" key="2">
    <source>
        <dbReference type="Pfam" id="PF13439"/>
    </source>
</evidence>
<dbReference type="Gene3D" id="3.40.50.2000">
    <property type="entry name" value="Glycogen Phosphorylase B"/>
    <property type="match status" value="2"/>
</dbReference>
<evidence type="ECO:0000313" key="3">
    <source>
        <dbReference type="EMBL" id="XAD56373.1"/>
    </source>
</evidence>
<feature type="domain" description="Glycosyl transferase family 1" evidence="1">
    <location>
        <begin position="185"/>
        <end position="318"/>
    </location>
</feature>
<dbReference type="GO" id="GO:0016757">
    <property type="term" value="F:glycosyltransferase activity"/>
    <property type="evidence" value="ECO:0007669"/>
    <property type="project" value="UniProtKB-KW"/>
</dbReference>
<accession>A0ABZ3CYS2</accession>
<organism evidence="3 4">
    <name type="scientific">Salinicola lusitanus</name>
    <dbReference type="NCBI Taxonomy" id="1949085"/>
    <lineage>
        <taxon>Bacteria</taxon>
        <taxon>Pseudomonadati</taxon>
        <taxon>Pseudomonadota</taxon>
        <taxon>Gammaproteobacteria</taxon>
        <taxon>Oceanospirillales</taxon>
        <taxon>Halomonadaceae</taxon>
        <taxon>Salinicola</taxon>
    </lineage>
</organism>
<dbReference type="CDD" id="cd03801">
    <property type="entry name" value="GT4_PimA-like"/>
    <property type="match status" value="1"/>
</dbReference>
<dbReference type="Pfam" id="PF00534">
    <property type="entry name" value="Glycos_transf_1"/>
    <property type="match status" value="1"/>
</dbReference>
<keyword evidence="3" id="KW-0328">Glycosyltransferase</keyword>
<evidence type="ECO:0000259" key="1">
    <source>
        <dbReference type="Pfam" id="PF00534"/>
    </source>
</evidence>
<dbReference type="RefSeq" id="WP_342596436.1">
    <property type="nucleotide sequence ID" value="NZ_CP151919.1"/>
</dbReference>
<dbReference type="EMBL" id="CP151919">
    <property type="protein sequence ID" value="XAD56373.1"/>
    <property type="molecule type" value="Genomic_DNA"/>
</dbReference>
<keyword evidence="3" id="KW-0808">Transferase</keyword>
<dbReference type="EC" id="2.4.-.-" evidence="3"/>
<dbReference type="Pfam" id="PF13439">
    <property type="entry name" value="Glyco_transf_4"/>
    <property type="match status" value="1"/>
</dbReference>
<evidence type="ECO:0000313" key="4">
    <source>
        <dbReference type="Proteomes" id="UP001453229"/>
    </source>
</evidence>
<sequence>MNVSHFASFNVAGGIGLLCATLIQELSRRHVNLVFNKGDRVAKAMAARLPPDTPVIRYKAPQGVKLPAWVPGLREWGVSRSLTGLPRPDVLLSWSQLNAGPLIAAHRKLGARAIHYDHGSAWRAMPSRSRLAHLAACDGVICVSHATRRMLQLRWGVADISMVVQHNPLIHPLRDRVVIEAPEPAVKRRWRLGVAGRLVPVKGFPIAIRALRRLVDGGLDAELHVLGSGMMQQDLETLVEALQLKDRVVFHGFVDDMPAALARLDLLLCPSFRETFGMVSIEAAAVGCPVIGSRVDGLPETLDEGVTGLTLPCTEAVESLTTHPGHSSISAQVYDPDTDQLRVPLGVSPVRLAESVAAVLGDPERHHRMRVAGRQFVSERFTLERYVDSMTRHLQSMGAA</sequence>
<gene>
    <name evidence="3" type="ORF">AAGT95_10405</name>
</gene>
<proteinExistence type="predicted"/>
<reference evidence="3 4" key="1">
    <citation type="submission" date="2024-04" db="EMBL/GenBank/DDBJ databases">
        <title>Salinicola lusitanus LLJ914,a marine bacterium isolated from the Okinawa Trough.</title>
        <authorList>
            <person name="Li J."/>
        </authorList>
    </citation>
    <scope>NUCLEOTIDE SEQUENCE [LARGE SCALE GENOMIC DNA]</scope>
    <source>
        <strain evidence="3 4">LLJ914</strain>
    </source>
</reference>